<protein>
    <submittedName>
        <fullName evidence="1">Uncharacterized protein</fullName>
    </submittedName>
</protein>
<dbReference type="AlphaFoldDB" id="A0A6J4QIY9"/>
<sequence length="38" mass="4127">ETPYDGAATLRVRAGIGEVIPPAVERAKRSLGEHQPKR</sequence>
<organism evidence="1">
    <name type="scientific">uncultured Rubrobacteraceae bacterium</name>
    <dbReference type="NCBI Taxonomy" id="349277"/>
    <lineage>
        <taxon>Bacteria</taxon>
        <taxon>Bacillati</taxon>
        <taxon>Actinomycetota</taxon>
        <taxon>Rubrobacteria</taxon>
        <taxon>Rubrobacterales</taxon>
        <taxon>Rubrobacteraceae</taxon>
        <taxon>environmental samples</taxon>
    </lineage>
</organism>
<dbReference type="EMBL" id="CADCUW010000517">
    <property type="protein sequence ID" value="CAA9444884.1"/>
    <property type="molecule type" value="Genomic_DNA"/>
</dbReference>
<proteinExistence type="predicted"/>
<accession>A0A6J4QIY9</accession>
<evidence type="ECO:0000313" key="1">
    <source>
        <dbReference type="EMBL" id="CAA9444884.1"/>
    </source>
</evidence>
<gene>
    <name evidence="1" type="ORF">AVDCRST_MAG01-01-3981</name>
</gene>
<reference evidence="1" key="1">
    <citation type="submission" date="2020-02" db="EMBL/GenBank/DDBJ databases">
        <authorList>
            <person name="Meier V. D."/>
        </authorList>
    </citation>
    <scope>NUCLEOTIDE SEQUENCE</scope>
    <source>
        <strain evidence="1">AVDCRST_MAG01</strain>
    </source>
</reference>
<name>A0A6J4QIY9_9ACTN</name>
<feature type="non-terminal residue" evidence="1">
    <location>
        <position position="1"/>
    </location>
</feature>